<name>A0A9J6BE10_POLVA</name>
<evidence type="ECO:0000313" key="4">
    <source>
        <dbReference type="Proteomes" id="UP001107558"/>
    </source>
</evidence>
<proteinExistence type="predicted"/>
<dbReference type="Proteomes" id="UP001107558">
    <property type="component" value="Chromosome 4"/>
</dbReference>
<feature type="coiled-coil region" evidence="1">
    <location>
        <begin position="502"/>
        <end position="529"/>
    </location>
</feature>
<feature type="transmembrane region" description="Helical" evidence="2">
    <location>
        <begin position="998"/>
        <end position="1023"/>
    </location>
</feature>
<keyword evidence="1" id="KW-0175">Coiled coil</keyword>
<reference evidence="3" key="1">
    <citation type="submission" date="2021-03" db="EMBL/GenBank/DDBJ databases">
        <title>Chromosome level genome of the anhydrobiotic midge Polypedilum vanderplanki.</title>
        <authorList>
            <person name="Yoshida Y."/>
            <person name="Kikawada T."/>
            <person name="Gusev O."/>
        </authorList>
    </citation>
    <scope>NUCLEOTIDE SEQUENCE</scope>
    <source>
        <strain evidence="3">NIAS01</strain>
        <tissue evidence="3">Whole body or cell culture</tissue>
    </source>
</reference>
<comment type="caution">
    <text evidence="3">The sequence shown here is derived from an EMBL/GenBank/DDBJ whole genome shotgun (WGS) entry which is preliminary data.</text>
</comment>
<feature type="transmembrane region" description="Helical" evidence="2">
    <location>
        <begin position="783"/>
        <end position="803"/>
    </location>
</feature>
<keyword evidence="2" id="KW-0472">Membrane</keyword>
<feature type="transmembrane region" description="Helical" evidence="2">
    <location>
        <begin position="921"/>
        <end position="940"/>
    </location>
</feature>
<sequence>MESITQTNESLHKNYRTYQKIIKNSNKISVKNLQIPQVFIPKNDKLGIIEILMTSSDDQSPIISLILRELNLWYTESFWSEFINLDYVMKHFAVTENLNIKNLFSVLLHDWCRPKKSLKKSRSLVIKFEKYDQNGEKKLFGKLCEIANEFSHFTSVCVRILKFYILELKLHSNLENDEENYQKLIENLNFAITIENYEAKIEILKHLMVIFKSIKTFENDQKIIDIKEKIYNALQQNIEFKSVYKRSLNDIKKVCHHAFYDLIFLLDEHKLQDFQQKFTKFLKIYKDFYRDFWENAIKNDIKLLLKITQMLNQTRITEYILSKYTFIECRNHEGINKFKVVFNEPLSEKENEILIELESQLTGTHLSTESKCSAQVLLKIHNGDKIITDLIFGRRSHTELSIFEKLAKNPTMYGEFIELWQNFQLWDYPEFLTFKNPLGKSIVDYILDTKNEENFIYFLLLPNSCTQKKISTYQKLYMMLINAQMCAHENETCFIEFCTNAMMKFEEHAEKLKKLLVNYLEELGEVKIQDDDEIIEKMIKMSRDDQMIGSNLLIIDRNLRLMITHWTETDKFIEYKEMIIEKLPYYELLFNLIENEDENFLEHYTSHMQKLKLIFFDRYKIPKEKFENSIRNFNFDIFTLALRKNNCKVIDDMINIDSFLNFKTYLPENFKVGETERHAALEIMRERNKFILDNFPTEWTSIDVMEKFLNKKVRKFNEKYIEMDLGFMSTNLINKSKDEILMSENIEALEFLKKKAKYFGTQFLLHPVIETYIHLRIRKYQQIFTLNFYAFIFLFIAPFIPLIYCNHSVCKYELFWFHSVLKNLHYIGIFFLISREYFQFTIELRKRNHFTKRSNIYEIFLIFASISLSIFSSLNINQITVLFEVVFLLFTSLSATNLEFLSEEPIYLKIFKKVTVTFFKIIKNFIIILLSLTYCVYIVLRTNYPHVALYESIVNKTETSMSENGMKHIRNFLSSILQGIIIMTGEFSSLIDDNSESITVMFFGMFFVIISFLIFNMIVGMSFENVENLMKVSRELTVLSRLNKLIEMGTKFRIIHKKHELSINKKSFMKKIFNYCLKKYEFIHDFQKIYVKITNNRVYVNVNNNRQNVLKLYKQDDYDEFELDEETLDALLKILDINENKQE</sequence>
<dbReference type="AlphaFoldDB" id="A0A9J6BE10"/>
<keyword evidence="4" id="KW-1185">Reference proteome</keyword>
<evidence type="ECO:0000313" key="3">
    <source>
        <dbReference type="EMBL" id="KAG5667832.1"/>
    </source>
</evidence>
<gene>
    <name evidence="3" type="ORF">PVAND_015801</name>
</gene>
<keyword evidence="2" id="KW-1133">Transmembrane helix</keyword>
<evidence type="ECO:0000256" key="2">
    <source>
        <dbReference type="SAM" id="Phobius"/>
    </source>
</evidence>
<evidence type="ECO:0000256" key="1">
    <source>
        <dbReference type="SAM" id="Coils"/>
    </source>
</evidence>
<keyword evidence="2" id="KW-0812">Transmembrane</keyword>
<protein>
    <submittedName>
        <fullName evidence="3">Uncharacterized protein</fullName>
    </submittedName>
</protein>
<feature type="transmembrane region" description="Helical" evidence="2">
    <location>
        <begin position="855"/>
        <end position="874"/>
    </location>
</feature>
<accession>A0A9J6BE10</accession>
<organism evidence="3 4">
    <name type="scientific">Polypedilum vanderplanki</name>
    <name type="common">Sleeping chironomid midge</name>
    <dbReference type="NCBI Taxonomy" id="319348"/>
    <lineage>
        <taxon>Eukaryota</taxon>
        <taxon>Metazoa</taxon>
        <taxon>Ecdysozoa</taxon>
        <taxon>Arthropoda</taxon>
        <taxon>Hexapoda</taxon>
        <taxon>Insecta</taxon>
        <taxon>Pterygota</taxon>
        <taxon>Neoptera</taxon>
        <taxon>Endopterygota</taxon>
        <taxon>Diptera</taxon>
        <taxon>Nematocera</taxon>
        <taxon>Chironomoidea</taxon>
        <taxon>Chironomidae</taxon>
        <taxon>Chironominae</taxon>
        <taxon>Polypedilum</taxon>
        <taxon>Polypedilum</taxon>
    </lineage>
</organism>
<feature type="transmembrane region" description="Helical" evidence="2">
    <location>
        <begin position="880"/>
        <end position="900"/>
    </location>
</feature>
<feature type="transmembrane region" description="Helical" evidence="2">
    <location>
        <begin position="815"/>
        <end position="834"/>
    </location>
</feature>
<dbReference type="EMBL" id="JADBJN010000004">
    <property type="protein sequence ID" value="KAG5667832.1"/>
    <property type="molecule type" value="Genomic_DNA"/>
</dbReference>